<keyword evidence="11" id="KW-1185">Reference proteome</keyword>
<feature type="region of interest" description="Disordered" evidence="8">
    <location>
        <begin position="497"/>
        <end position="525"/>
    </location>
</feature>
<dbReference type="CDD" id="cd00067">
    <property type="entry name" value="GAL4"/>
    <property type="match status" value="1"/>
</dbReference>
<sequence length="1027" mass="115025">MSLPPYNHNNDAPAYSNSNQLDRNQQLYHPQAQTSQFQISNQGQVYPGAPQYGLPIARPPPVMEEKSNKRVRVSRACDFCRRKKVKCDAEGPGSICSNCKTYNSECHFNDSAKKRGPPKGYIETLENRLKRMERILGSLADSADSNQSNASMEHESEGSKSSPESTDDHHKESTIQQQPSPPKQSPEKQNTSPSSKGDVERRSSKDYIPYAEYERAKYIGDISALHMLTKKYNMEDKVLSSDIGAKIHRFGEDIVVVNDSVGGDKGLDLTTLIKHGNVRPEEKIETVADWIRIVAGIDMTMSHRLMRVYFVYIHPILPVVNKVMFLKQYRGQSKPFPSASLLLAMYGAAARYVEVVKRQELNKIIEVDDDWQPPEGWSESFFDELRKFLVGHYTPSMSTVQALLIAQNHRASLDSRSTIVWLICGLDIRMAQDLGLNRSSEKWMLPKSEIETRKRVWWAVYIADKWNSAATGKPVAIFDEDCDVGYPDENADWDEIMDTPKDGDNDSPRFPSVQPGTPGNKGAKQPLYQPFVQLAKLSEILGRILRGLYTPKAKTVSMKYGSDAIVTLLDHALTDWRQRLPSSLYAFKSDRKGDNLSRHPSSPMAGMIALCYYTVLSLLHRPFIERSSQTQCNAKSALSSLSICTSAAIRCINVAEKMNFRESMLFSWNFVVYPVFSSSIIHIHNANSEDEKLRETAKKYITKSANLFKRLQSVTANAEQIYHIFVKVLDVQDLDIEEVQADQPGNETTAKASSDNSRSKKDTIESLSGGRMANLSDVGRGQAPRREQRSGSVASASSLEQGGSPAANDFNNPRPKVVVSMHGINKNSSGNGEQQSAASSPSSPSSNEAYSLRQFGLTMDQLFDPVLNQKQQTSLPAPSLLPMPGSPSAVQLSNSNMDPYASQTNDIVNLINTPFSSSDLMFGPTMSFFPSLGNVFPQAPAQSPQQQQQQQQQPQQQQQQQQQQHQQQQGDQTMFRHRPENPFWSVPTSLDFDAWDAYYQQRQQGDSGNMQMMNANNNDGSQQQMWQ</sequence>
<feature type="region of interest" description="Disordered" evidence="8">
    <location>
        <begin position="1005"/>
        <end position="1027"/>
    </location>
</feature>
<evidence type="ECO:0000313" key="10">
    <source>
        <dbReference type="EMBL" id="KAG2174380.1"/>
    </source>
</evidence>
<keyword evidence="6" id="KW-0804">Transcription</keyword>
<evidence type="ECO:0000256" key="1">
    <source>
        <dbReference type="ARBA" id="ARBA00004123"/>
    </source>
</evidence>
<name>A0A8H7U986_MORIS</name>
<feature type="compositionally biased region" description="Basic and acidic residues" evidence="8">
    <location>
        <begin position="498"/>
        <end position="507"/>
    </location>
</feature>
<dbReference type="CDD" id="cd12148">
    <property type="entry name" value="fungal_TF_MHR"/>
    <property type="match status" value="1"/>
</dbReference>
<dbReference type="EMBL" id="JAEPQZ010000013">
    <property type="protein sequence ID" value="KAG2174380.1"/>
    <property type="molecule type" value="Genomic_DNA"/>
</dbReference>
<feature type="domain" description="Zn(2)-C6 fungal-type" evidence="9">
    <location>
        <begin position="76"/>
        <end position="108"/>
    </location>
</feature>
<dbReference type="Pfam" id="PF04082">
    <property type="entry name" value="Fungal_trans"/>
    <property type="match status" value="1"/>
</dbReference>
<dbReference type="PANTHER" id="PTHR31313:SF81">
    <property type="entry name" value="TY1 ENHANCER ACTIVATOR"/>
    <property type="match status" value="1"/>
</dbReference>
<feature type="region of interest" description="Disordered" evidence="8">
    <location>
        <begin position="933"/>
        <end position="987"/>
    </location>
</feature>
<keyword evidence="4" id="KW-0805">Transcription regulation</keyword>
<dbReference type="InterPro" id="IPR036864">
    <property type="entry name" value="Zn2-C6_fun-type_DNA-bd_sf"/>
</dbReference>
<feature type="compositionally biased region" description="Low complexity" evidence="8">
    <location>
        <begin position="836"/>
        <end position="846"/>
    </location>
</feature>
<feature type="compositionally biased region" description="Low complexity" evidence="8">
    <location>
        <begin position="139"/>
        <end position="151"/>
    </location>
</feature>
<dbReference type="GO" id="GO:0005634">
    <property type="term" value="C:nucleus"/>
    <property type="evidence" value="ECO:0007669"/>
    <property type="project" value="UniProtKB-SubCell"/>
</dbReference>
<protein>
    <recommendedName>
        <fullName evidence="9">Zn(2)-C6 fungal-type domain-containing protein</fullName>
    </recommendedName>
</protein>
<feature type="compositionally biased region" description="Polar residues" evidence="8">
    <location>
        <begin position="825"/>
        <end position="835"/>
    </location>
</feature>
<dbReference type="AlphaFoldDB" id="A0A8H7U986"/>
<dbReference type="GO" id="GO:0000981">
    <property type="term" value="F:DNA-binding transcription factor activity, RNA polymerase II-specific"/>
    <property type="evidence" value="ECO:0007669"/>
    <property type="project" value="InterPro"/>
</dbReference>
<dbReference type="InterPro" id="IPR051615">
    <property type="entry name" value="Transcr_Regulatory_Elem"/>
</dbReference>
<dbReference type="SMART" id="SM00906">
    <property type="entry name" value="Fungal_trans"/>
    <property type="match status" value="1"/>
</dbReference>
<evidence type="ECO:0000256" key="3">
    <source>
        <dbReference type="ARBA" id="ARBA00022833"/>
    </source>
</evidence>
<dbReference type="SMART" id="SM00066">
    <property type="entry name" value="GAL4"/>
    <property type="match status" value="1"/>
</dbReference>
<keyword evidence="7" id="KW-0539">Nucleus</keyword>
<dbReference type="InterPro" id="IPR001138">
    <property type="entry name" value="Zn2Cys6_DnaBD"/>
</dbReference>
<evidence type="ECO:0000256" key="5">
    <source>
        <dbReference type="ARBA" id="ARBA00023125"/>
    </source>
</evidence>
<dbReference type="GO" id="GO:0008270">
    <property type="term" value="F:zinc ion binding"/>
    <property type="evidence" value="ECO:0007669"/>
    <property type="project" value="InterPro"/>
</dbReference>
<keyword evidence="5" id="KW-0238">DNA-binding</keyword>
<feature type="compositionally biased region" description="Polar residues" evidence="8">
    <location>
        <begin position="7"/>
        <end position="44"/>
    </location>
</feature>
<dbReference type="InterPro" id="IPR007219">
    <property type="entry name" value="XnlR_reg_dom"/>
</dbReference>
<feature type="compositionally biased region" description="Polar residues" evidence="8">
    <location>
        <begin position="743"/>
        <end position="756"/>
    </location>
</feature>
<evidence type="ECO:0000256" key="7">
    <source>
        <dbReference type="ARBA" id="ARBA00023242"/>
    </source>
</evidence>
<comment type="subcellular location">
    <subcellularLocation>
        <location evidence="1">Nucleus</location>
    </subcellularLocation>
</comment>
<feature type="region of interest" description="Disordered" evidence="8">
    <location>
        <begin position="139"/>
        <end position="203"/>
    </location>
</feature>
<keyword evidence="3" id="KW-0862">Zinc</keyword>
<evidence type="ECO:0000256" key="8">
    <source>
        <dbReference type="SAM" id="MobiDB-lite"/>
    </source>
</evidence>
<dbReference type="SUPFAM" id="SSF57701">
    <property type="entry name" value="Zn2/Cys6 DNA-binding domain"/>
    <property type="match status" value="1"/>
</dbReference>
<evidence type="ECO:0000313" key="11">
    <source>
        <dbReference type="Proteomes" id="UP000654370"/>
    </source>
</evidence>
<evidence type="ECO:0000256" key="6">
    <source>
        <dbReference type="ARBA" id="ARBA00023163"/>
    </source>
</evidence>
<keyword evidence="2" id="KW-0479">Metal-binding</keyword>
<proteinExistence type="predicted"/>
<dbReference type="GO" id="GO:0006351">
    <property type="term" value="P:DNA-templated transcription"/>
    <property type="evidence" value="ECO:0007669"/>
    <property type="project" value="InterPro"/>
</dbReference>
<dbReference type="PANTHER" id="PTHR31313">
    <property type="entry name" value="TY1 ENHANCER ACTIVATOR"/>
    <property type="match status" value="1"/>
</dbReference>
<dbReference type="GO" id="GO:0003677">
    <property type="term" value="F:DNA binding"/>
    <property type="evidence" value="ECO:0007669"/>
    <property type="project" value="UniProtKB-KW"/>
</dbReference>
<dbReference type="OrthoDB" id="2264294at2759"/>
<comment type="caution">
    <text evidence="10">The sequence shown here is derived from an EMBL/GenBank/DDBJ whole genome shotgun (WGS) entry which is preliminary data.</text>
</comment>
<evidence type="ECO:0000256" key="2">
    <source>
        <dbReference type="ARBA" id="ARBA00022723"/>
    </source>
</evidence>
<dbReference type="Pfam" id="PF00172">
    <property type="entry name" value="Zn_clus"/>
    <property type="match status" value="1"/>
</dbReference>
<feature type="region of interest" description="Disordered" evidence="8">
    <location>
        <begin position="739"/>
        <end position="848"/>
    </location>
</feature>
<dbReference type="PROSITE" id="PS50048">
    <property type="entry name" value="ZN2_CY6_FUNGAL_2"/>
    <property type="match status" value="1"/>
</dbReference>
<feature type="compositionally biased region" description="Polar residues" evidence="8">
    <location>
        <begin position="790"/>
        <end position="801"/>
    </location>
</feature>
<accession>A0A8H7U986</accession>
<gene>
    <name evidence="10" type="ORF">INT43_004403</name>
</gene>
<reference evidence="10" key="1">
    <citation type="submission" date="2020-12" db="EMBL/GenBank/DDBJ databases">
        <title>Metabolic potential, ecology and presence of endohyphal bacteria is reflected in genomic diversity of Mucoromycotina.</title>
        <authorList>
            <person name="Muszewska A."/>
            <person name="Okrasinska A."/>
            <person name="Steczkiewicz K."/>
            <person name="Drgas O."/>
            <person name="Orlowska M."/>
            <person name="Perlinska-Lenart U."/>
            <person name="Aleksandrzak-Piekarczyk T."/>
            <person name="Szatraj K."/>
            <person name="Zielenkiewicz U."/>
            <person name="Pilsyk S."/>
            <person name="Malc E."/>
            <person name="Mieczkowski P."/>
            <person name="Kruszewska J.S."/>
            <person name="Biernat P."/>
            <person name="Pawlowska J."/>
        </authorList>
    </citation>
    <scope>NUCLEOTIDE SEQUENCE</scope>
    <source>
        <strain evidence="10">WA0000067209</strain>
    </source>
</reference>
<feature type="compositionally biased region" description="Low complexity" evidence="8">
    <location>
        <begin position="937"/>
        <end position="969"/>
    </location>
</feature>
<organism evidence="10 11">
    <name type="scientific">Mortierella isabellina</name>
    <name type="common">Filamentous fungus</name>
    <name type="synonym">Umbelopsis isabellina</name>
    <dbReference type="NCBI Taxonomy" id="91625"/>
    <lineage>
        <taxon>Eukaryota</taxon>
        <taxon>Fungi</taxon>
        <taxon>Fungi incertae sedis</taxon>
        <taxon>Mucoromycota</taxon>
        <taxon>Mucoromycotina</taxon>
        <taxon>Umbelopsidomycetes</taxon>
        <taxon>Umbelopsidales</taxon>
        <taxon>Umbelopsidaceae</taxon>
        <taxon>Umbelopsis</taxon>
    </lineage>
</organism>
<evidence type="ECO:0000259" key="9">
    <source>
        <dbReference type="PROSITE" id="PS50048"/>
    </source>
</evidence>
<dbReference type="Gene3D" id="4.10.240.10">
    <property type="entry name" value="Zn(2)-C6 fungal-type DNA-binding domain"/>
    <property type="match status" value="1"/>
</dbReference>
<dbReference type="CDD" id="cd15486">
    <property type="entry name" value="ZIP_Sip4"/>
    <property type="match status" value="1"/>
</dbReference>
<evidence type="ECO:0000256" key="4">
    <source>
        <dbReference type="ARBA" id="ARBA00023015"/>
    </source>
</evidence>
<dbReference type="Proteomes" id="UP000654370">
    <property type="component" value="Unassembled WGS sequence"/>
</dbReference>
<feature type="region of interest" description="Disordered" evidence="8">
    <location>
        <begin position="1"/>
        <end position="44"/>
    </location>
</feature>
<dbReference type="PROSITE" id="PS00463">
    <property type="entry name" value="ZN2_CY6_FUNGAL_1"/>
    <property type="match status" value="1"/>
</dbReference>